<comment type="caution">
    <text evidence="1">The sequence shown here is derived from an EMBL/GenBank/DDBJ whole genome shotgun (WGS) entry which is preliminary data.</text>
</comment>
<sequence length="157" mass="17862">MSLKQGSIIGLCLLITVWVRGGYSLELEALYTESHCHELTIRAVPKRVLVGTEVQNISEFYRANTEFDGAYSAEMGGATLDVTFFQQFSEFSLTRSFQEPGESIRKDLFPSVCQQGNFIFADGLIGSMTDQGLLIWESQQKIEEIPTDLWILYRRYK</sequence>
<reference evidence="1" key="1">
    <citation type="journal article" date="2014" name="Int. J. Syst. Evol. Microbiol.">
        <title>Complete genome sequence of Corynebacterium casei LMG S-19264T (=DSM 44701T), isolated from a smear-ripened cheese.</title>
        <authorList>
            <consortium name="US DOE Joint Genome Institute (JGI-PGF)"/>
            <person name="Walter F."/>
            <person name="Albersmeier A."/>
            <person name="Kalinowski J."/>
            <person name="Ruckert C."/>
        </authorList>
    </citation>
    <scope>NUCLEOTIDE SEQUENCE</scope>
    <source>
        <strain evidence="1">NBRC 110071</strain>
    </source>
</reference>
<keyword evidence="2" id="KW-1185">Reference proteome</keyword>
<dbReference type="RefSeq" id="WP_284384044.1">
    <property type="nucleotide sequence ID" value="NZ_BSNM01000027.1"/>
</dbReference>
<evidence type="ECO:0000313" key="1">
    <source>
        <dbReference type="EMBL" id="GLQ33568.1"/>
    </source>
</evidence>
<gene>
    <name evidence="1" type="ORF">GCM10007876_40480</name>
</gene>
<dbReference type="Proteomes" id="UP001161389">
    <property type="component" value="Unassembled WGS sequence"/>
</dbReference>
<evidence type="ECO:0000313" key="2">
    <source>
        <dbReference type="Proteomes" id="UP001161389"/>
    </source>
</evidence>
<organism evidence="1 2">
    <name type="scientific">Litoribrevibacter albus</name>
    <dbReference type="NCBI Taxonomy" id="1473156"/>
    <lineage>
        <taxon>Bacteria</taxon>
        <taxon>Pseudomonadati</taxon>
        <taxon>Pseudomonadota</taxon>
        <taxon>Gammaproteobacteria</taxon>
        <taxon>Oceanospirillales</taxon>
        <taxon>Oceanospirillaceae</taxon>
        <taxon>Litoribrevibacter</taxon>
    </lineage>
</organism>
<dbReference type="EMBL" id="BSNM01000027">
    <property type="protein sequence ID" value="GLQ33568.1"/>
    <property type="molecule type" value="Genomic_DNA"/>
</dbReference>
<reference evidence="1" key="2">
    <citation type="submission" date="2023-01" db="EMBL/GenBank/DDBJ databases">
        <title>Draft genome sequence of Litoribrevibacter albus strain NBRC 110071.</title>
        <authorList>
            <person name="Sun Q."/>
            <person name="Mori K."/>
        </authorList>
    </citation>
    <scope>NUCLEOTIDE SEQUENCE</scope>
    <source>
        <strain evidence="1">NBRC 110071</strain>
    </source>
</reference>
<protein>
    <submittedName>
        <fullName evidence="1">Uncharacterized protein</fullName>
    </submittedName>
</protein>
<name>A0AA37W9U7_9GAMM</name>
<accession>A0AA37W9U7</accession>
<proteinExistence type="predicted"/>
<dbReference type="AlphaFoldDB" id="A0AA37W9U7"/>